<reference evidence="2 3" key="1">
    <citation type="journal article" date="2016" name="Genome Biol. Evol.">
        <title>Draft genome sequence of an aflatoxigenic Aspergillus species, A. bombycis.</title>
        <authorList>
            <person name="Moore G.G."/>
            <person name="Mack B.M."/>
            <person name="Beltz S.B."/>
            <person name="Gilbert M.K."/>
        </authorList>
    </citation>
    <scope>NUCLEOTIDE SEQUENCE [LARGE SCALE GENOMIC DNA]</scope>
    <source>
        <strain evidence="3">NRRL 26010</strain>
    </source>
</reference>
<dbReference type="PANTHER" id="PTHR37450:SF1">
    <property type="entry name" value="CIPC PROTEIN"/>
    <property type="match status" value="1"/>
</dbReference>
<dbReference type="AlphaFoldDB" id="A0A1F7ZRZ3"/>
<dbReference type="RefSeq" id="XP_022385948.1">
    <property type="nucleotide sequence ID" value="XM_022536171.1"/>
</dbReference>
<dbReference type="Pfam" id="PF12585">
    <property type="entry name" value="DUF3759"/>
    <property type="match status" value="1"/>
</dbReference>
<feature type="region of interest" description="Disordered" evidence="1">
    <location>
        <begin position="1"/>
        <end position="29"/>
    </location>
</feature>
<dbReference type="STRING" id="109264.A0A1F7ZRZ3"/>
<sequence>MSWFDEDHDNAQAHREVNETEGHKGHWSHDLIGGAAAYEAMKAYNDHQEKNGKPQSHSQAKEIAAGFAAAAVTQLFETKGLDFIDRQKAEYHAKKQAEEAIERHY</sequence>
<feature type="compositionally biased region" description="Basic and acidic residues" evidence="1">
    <location>
        <begin position="9"/>
        <end position="29"/>
    </location>
</feature>
<keyword evidence="3" id="KW-1185">Reference proteome</keyword>
<evidence type="ECO:0000256" key="1">
    <source>
        <dbReference type="SAM" id="MobiDB-lite"/>
    </source>
</evidence>
<name>A0A1F7ZRZ3_9EURO</name>
<protein>
    <submittedName>
        <fullName evidence="2">CipC protein</fullName>
    </submittedName>
</protein>
<dbReference type="GeneID" id="34452433"/>
<accession>A0A1F7ZRZ3</accession>
<dbReference type="InterPro" id="IPR022234">
    <property type="entry name" value="DUF3759"/>
</dbReference>
<dbReference type="PANTHER" id="PTHR37450">
    <property type="entry name" value="CIPC PROTEIN"/>
    <property type="match status" value="1"/>
</dbReference>
<gene>
    <name evidence="2" type="ORF">ABOM_009043</name>
</gene>
<dbReference type="Proteomes" id="UP000179179">
    <property type="component" value="Unassembled WGS sequence"/>
</dbReference>
<dbReference type="OrthoDB" id="9895617at2759"/>
<dbReference type="EMBL" id="LYCR01000093">
    <property type="protein sequence ID" value="OGM42231.1"/>
    <property type="molecule type" value="Genomic_DNA"/>
</dbReference>
<evidence type="ECO:0000313" key="3">
    <source>
        <dbReference type="Proteomes" id="UP000179179"/>
    </source>
</evidence>
<comment type="caution">
    <text evidence="2">The sequence shown here is derived from an EMBL/GenBank/DDBJ whole genome shotgun (WGS) entry which is preliminary data.</text>
</comment>
<proteinExistence type="predicted"/>
<organism evidence="2 3">
    <name type="scientific">Aspergillus bombycis</name>
    <dbReference type="NCBI Taxonomy" id="109264"/>
    <lineage>
        <taxon>Eukaryota</taxon>
        <taxon>Fungi</taxon>
        <taxon>Dikarya</taxon>
        <taxon>Ascomycota</taxon>
        <taxon>Pezizomycotina</taxon>
        <taxon>Eurotiomycetes</taxon>
        <taxon>Eurotiomycetidae</taxon>
        <taxon>Eurotiales</taxon>
        <taxon>Aspergillaceae</taxon>
        <taxon>Aspergillus</taxon>
    </lineage>
</organism>
<evidence type="ECO:0000313" key="2">
    <source>
        <dbReference type="EMBL" id="OGM42231.1"/>
    </source>
</evidence>